<protein>
    <submittedName>
        <fullName evidence="1">DNase I-like protein</fullName>
    </submittedName>
</protein>
<dbReference type="EMBL" id="KZ820300">
    <property type="protein sequence ID" value="PWN47944.1"/>
    <property type="molecule type" value="Genomic_DNA"/>
</dbReference>
<dbReference type="Proteomes" id="UP000245626">
    <property type="component" value="Unassembled WGS sequence"/>
</dbReference>
<name>A0ACD0NQ71_9BASI</name>
<reference evidence="1 2" key="1">
    <citation type="journal article" date="2018" name="Mol. Biol. Evol.">
        <title>Broad Genomic Sampling Reveals a Smut Pathogenic Ancestry of the Fungal Clade Ustilaginomycotina.</title>
        <authorList>
            <person name="Kijpornyongpan T."/>
            <person name="Mondo S.J."/>
            <person name="Barry K."/>
            <person name="Sandor L."/>
            <person name="Lee J."/>
            <person name="Lipzen A."/>
            <person name="Pangilinan J."/>
            <person name="LaButti K."/>
            <person name="Hainaut M."/>
            <person name="Henrissat B."/>
            <person name="Grigoriev I.V."/>
            <person name="Spatafora J.W."/>
            <person name="Aime M.C."/>
        </authorList>
    </citation>
    <scope>NUCLEOTIDE SEQUENCE [LARGE SCALE GENOMIC DNA]</scope>
    <source>
        <strain evidence="1 2">SA 807</strain>
    </source>
</reference>
<gene>
    <name evidence="1" type="ORF">IE53DRAFT_407319</name>
</gene>
<sequence>MTMTTQSNPSPSRELKVLTLNVWGLKYISKLREERLRSICSLLTSTNSSYRDRYDLICLQEIWYESKDFKYLRNSLSDLYPHSKFFLSGAFGSGLAILSKWEILEFRTNPYSLNGHPLHVHKGDWFVGKACGSVTVHHPWLGLVDVWNTHLVGVGGETGPESKRCHRVTQAYELSKRCNESAERGRHVICAGDLNSIPPSLSIAILKDLSRMTDSFLESHPNLPAHATRLPLNASAPFPSSSSSNTNRRSASERSISELGVTCDSPLNTWSEGKKLDQTARNGLGKRLDYILFRGPRRRAARRRGGQELEEDEEEEEEDDDDDDERGRLRVKESKVVLTERIPNLNVSYSDHFGLETVFEILPLKRGGGDVVRRGSREAKALQDHAVGGVNQSKVTQTLTSSLQALSGGLIQSRRDQRAHFLAFSSCLAAILAILVVSAVVQGGRRDILRPFLVLLTLLFTWAATTLFYSAVVWSEWEKRTLRTMMESMESDLKRSRSNSGTLNSNPYNLPESTEEARRIQGEANRRSSGSDERLIAV</sequence>
<organism evidence="1 2">
    <name type="scientific">Violaceomyces palustris</name>
    <dbReference type="NCBI Taxonomy" id="1673888"/>
    <lineage>
        <taxon>Eukaryota</taxon>
        <taxon>Fungi</taxon>
        <taxon>Dikarya</taxon>
        <taxon>Basidiomycota</taxon>
        <taxon>Ustilaginomycotina</taxon>
        <taxon>Ustilaginomycetes</taxon>
        <taxon>Violaceomycetales</taxon>
        <taxon>Violaceomycetaceae</taxon>
        <taxon>Violaceomyces</taxon>
    </lineage>
</organism>
<proteinExistence type="predicted"/>
<accession>A0ACD0NQ71</accession>
<keyword evidence="2" id="KW-1185">Reference proteome</keyword>
<evidence type="ECO:0000313" key="2">
    <source>
        <dbReference type="Proteomes" id="UP000245626"/>
    </source>
</evidence>
<evidence type="ECO:0000313" key="1">
    <source>
        <dbReference type="EMBL" id="PWN47944.1"/>
    </source>
</evidence>